<dbReference type="eggNOG" id="COG5500">
    <property type="taxonomic scope" value="Bacteria"/>
</dbReference>
<proteinExistence type="predicted"/>
<dbReference type="InterPro" id="IPR013901">
    <property type="entry name" value="Anthrone_oxy"/>
</dbReference>
<reference evidence="2 3" key="1">
    <citation type="submission" date="2016-10" db="EMBL/GenBank/DDBJ databases">
        <authorList>
            <person name="de Groot N.N."/>
        </authorList>
    </citation>
    <scope>NUCLEOTIDE SEQUENCE [LARGE SCALE GENOMIC DNA]</scope>
    <source>
        <strain evidence="2 3">DSM 43067</strain>
    </source>
</reference>
<protein>
    <submittedName>
        <fullName evidence="2">Uncharacterized membrane protein</fullName>
    </submittedName>
</protein>
<dbReference type="Proteomes" id="UP000183413">
    <property type="component" value="Unassembled WGS sequence"/>
</dbReference>
<keyword evidence="1" id="KW-0472">Membrane</keyword>
<dbReference type="RefSeq" id="WP_021594233.1">
    <property type="nucleotide sequence ID" value="NZ_CP083237.1"/>
</dbReference>
<dbReference type="STRING" id="1993.SAMN04489713_104394"/>
<evidence type="ECO:0000313" key="3">
    <source>
        <dbReference type="Proteomes" id="UP000183413"/>
    </source>
</evidence>
<dbReference type="Pfam" id="PF08592">
    <property type="entry name" value="Anthrone_oxy"/>
    <property type="match status" value="1"/>
</dbReference>
<dbReference type="OrthoDB" id="428263at2"/>
<evidence type="ECO:0000256" key="1">
    <source>
        <dbReference type="SAM" id="Phobius"/>
    </source>
</evidence>
<gene>
    <name evidence="2" type="ORF">SAMN04489713_104394</name>
</gene>
<sequence>MKTLQSITLLLATLSSGLVAGLMFTYACSVMPGFGRSSDRTLVEGMQNINRAIINPWFLIPFLGSLPLIATAVVLAWRGHGRPALPWILAGLALYVVAYLITQGINIPLNDRLDRAGDPARIADLAETRRNFEDRWVTWNIIRTLVHTAAFTCLAWALVVYTPARSSAAAPAADERPPAPAATAPR</sequence>
<keyword evidence="1" id="KW-1133">Transmembrane helix</keyword>
<feature type="transmembrane region" description="Helical" evidence="1">
    <location>
        <begin position="56"/>
        <end position="77"/>
    </location>
</feature>
<dbReference type="PROSITE" id="PS51257">
    <property type="entry name" value="PROKAR_LIPOPROTEIN"/>
    <property type="match status" value="1"/>
</dbReference>
<keyword evidence="3" id="KW-1185">Reference proteome</keyword>
<name>A0A1I5F218_9ACTN</name>
<evidence type="ECO:0000313" key="2">
    <source>
        <dbReference type="EMBL" id="SFO17838.1"/>
    </source>
</evidence>
<dbReference type="InParanoid" id="A0A1I5F218"/>
<feature type="transmembrane region" description="Helical" evidence="1">
    <location>
        <begin position="141"/>
        <end position="161"/>
    </location>
</feature>
<dbReference type="EMBL" id="FOVH01000004">
    <property type="protein sequence ID" value="SFO17838.1"/>
    <property type="molecule type" value="Genomic_DNA"/>
</dbReference>
<dbReference type="AlphaFoldDB" id="A0A1I5F218"/>
<accession>A0A1I5F218</accession>
<organism evidence="2 3">
    <name type="scientific">Actinomadura madurae</name>
    <dbReference type="NCBI Taxonomy" id="1993"/>
    <lineage>
        <taxon>Bacteria</taxon>
        <taxon>Bacillati</taxon>
        <taxon>Actinomycetota</taxon>
        <taxon>Actinomycetes</taxon>
        <taxon>Streptosporangiales</taxon>
        <taxon>Thermomonosporaceae</taxon>
        <taxon>Actinomadura</taxon>
    </lineage>
</organism>
<dbReference type="GeneID" id="99653926"/>
<keyword evidence="1" id="KW-0812">Transmembrane</keyword>
<feature type="transmembrane region" description="Helical" evidence="1">
    <location>
        <begin position="84"/>
        <end position="102"/>
    </location>
</feature>